<evidence type="ECO:0000256" key="2">
    <source>
        <dbReference type="ARBA" id="ARBA00022840"/>
    </source>
</evidence>
<evidence type="ECO:0000256" key="3">
    <source>
        <dbReference type="SAM" id="MobiDB-lite"/>
    </source>
</evidence>
<dbReference type="Pfam" id="PF00005">
    <property type="entry name" value="ABC_tran"/>
    <property type="match status" value="1"/>
</dbReference>
<keyword evidence="4" id="KW-0812">Transmembrane</keyword>
<sequence length="500" mass="53935">MTPGEAKTLQSIGSDWVSTFAAITNETAWLTAYAAIALQASLLLMRKQHRNYAVLILLLFLLAVVLWTLDLINFISEGKKTLIQNPEEAIDGKLDNALDFILHLAAVQDALEWSGLAWGCHHSSSRLEIESLPKDVDLIASVRITPGIARQIVLVTSLFSIYFLADNAGLAGLAITVSYSLPRDLGPSLKMSLSISLEMDLNAVERVVEYLGLPQELPAIIDSNRPPAYWPSNAQNDSLIVAENLTVKYAPELPAEGTVDSVSTAVIDKETTVSLDTRVSAGGANFSQGQRQLIAMARALLRRNSIVILDEATSSVDFEVQTTIREESTDSLLITVAHRLNTIIDYDKLLVLDKGKLAEFDTPLRLIEKEGGIFRHMSLAASVNVRAKAGGGDVPPLQHHPHPSRDAAHHNERYRTNAHPAHSRLTAPRRSMHRIPPRVHAASADAASCSTLVPGGALALALPVLSSLSIGSLPYALQVSVAGDSRGGSRVELRAAGGHQ</sequence>
<keyword evidence="7" id="KW-1185">Reference proteome</keyword>
<dbReference type="PROSITE" id="PS50893">
    <property type="entry name" value="ABC_TRANSPORTER_2"/>
    <property type="match status" value="1"/>
</dbReference>
<keyword evidence="4" id="KW-0472">Membrane</keyword>
<dbReference type="PROSITE" id="PS00211">
    <property type="entry name" value="ABC_TRANSPORTER_1"/>
    <property type="match status" value="1"/>
</dbReference>
<dbReference type="InterPro" id="IPR017871">
    <property type="entry name" value="ABC_transporter-like_CS"/>
</dbReference>
<proteinExistence type="predicted"/>
<dbReference type="PANTHER" id="PTHR24223">
    <property type="entry name" value="ATP-BINDING CASSETTE SUB-FAMILY C"/>
    <property type="match status" value="1"/>
</dbReference>
<accession>A0A8H6XV59</accession>
<dbReference type="Proteomes" id="UP000623467">
    <property type="component" value="Unassembled WGS sequence"/>
</dbReference>
<evidence type="ECO:0000313" key="6">
    <source>
        <dbReference type="EMBL" id="KAF7346865.1"/>
    </source>
</evidence>
<dbReference type="Gene3D" id="3.40.50.300">
    <property type="entry name" value="P-loop containing nucleotide triphosphate hydrolases"/>
    <property type="match status" value="1"/>
</dbReference>
<feature type="region of interest" description="Disordered" evidence="3">
    <location>
        <begin position="390"/>
        <end position="409"/>
    </location>
</feature>
<dbReference type="GO" id="GO:0016887">
    <property type="term" value="F:ATP hydrolysis activity"/>
    <property type="evidence" value="ECO:0007669"/>
    <property type="project" value="InterPro"/>
</dbReference>
<evidence type="ECO:0000256" key="4">
    <source>
        <dbReference type="SAM" id="Phobius"/>
    </source>
</evidence>
<dbReference type="InterPro" id="IPR050173">
    <property type="entry name" value="ABC_transporter_C-like"/>
</dbReference>
<dbReference type="GO" id="GO:0042626">
    <property type="term" value="F:ATPase-coupled transmembrane transporter activity"/>
    <property type="evidence" value="ECO:0007669"/>
    <property type="project" value="TreeGrafter"/>
</dbReference>
<comment type="caution">
    <text evidence="6">The sequence shown here is derived from an EMBL/GenBank/DDBJ whole genome shotgun (WGS) entry which is preliminary data.</text>
</comment>
<organism evidence="6 7">
    <name type="scientific">Mycena sanguinolenta</name>
    <dbReference type="NCBI Taxonomy" id="230812"/>
    <lineage>
        <taxon>Eukaryota</taxon>
        <taxon>Fungi</taxon>
        <taxon>Dikarya</taxon>
        <taxon>Basidiomycota</taxon>
        <taxon>Agaricomycotina</taxon>
        <taxon>Agaricomycetes</taxon>
        <taxon>Agaricomycetidae</taxon>
        <taxon>Agaricales</taxon>
        <taxon>Marasmiineae</taxon>
        <taxon>Mycenaceae</taxon>
        <taxon>Mycena</taxon>
    </lineage>
</organism>
<evidence type="ECO:0000259" key="5">
    <source>
        <dbReference type="PROSITE" id="PS50893"/>
    </source>
</evidence>
<dbReference type="SUPFAM" id="SSF52540">
    <property type="entry name" value="P-loop containing nucleoside triphosphate hydrolases"/>
    <property type="match status" value="1"/>
</dbReference>
<evidence type="ECO:0000313" key="7">
    <source>
        <dbReference type="Proteomes" id="UP000623467"/>
    </source>
</evidence>
<dbReference type="EMBL" id="JACAZH010000018">
    <property type="protein sequence ID" value="KAF7346865.1"/>
    <property type="molecule type" value="Genomic_DNA"/>
</dbReference>
<keyword evidence="1" id="KW-0547">Nucleotide-binding</keyword>
<name>A0A8H6XV59_9AGAR</name>
<dbReference type="PANTHER" id="PTHR24223:SF415">
    <property type="entry name" value="FI20190P1"/>
    <property type="match status" value="1"/>
</dbReference>
<dbReference type="GO" id="GO:0016020">
    <property type="term" value="C:membrane"/>
    <property type="evidence" value="ECO:0007669"/>
    <property type="project" value="TreeGrafter"/>
</dbReference>
<dbReference type="GO" id="GO:0005524">
    <property type="term" value="F:ATP binding"/>
    <property type="evidence" value="ECO:0007669"/>
    <property type="project" value="UniProtKB-KW"/>
</dbReference>
<feature type="transmembrane region" description="Helical" evidence="4">
    <location>
        <begin position="52"/>
        <end position="75"/>
    </location>
</feature>
<dbReference type="AlphaFoldDB" id="A0A8H6XV59"/>
<feature type="domain" description="ABC transporter" evidence="5">
    <location>
        <begin position="153"/>
        <end position="379"/>
    </location>
</feature>
<evidence type="ECO:0000256" key="1">
    <source>
        <dbReference type="ARBA" id="ARBA00022741"/>
    </source>
</evidence>
<keyword evidence="2" id="KW-0067">ATP-binding</keyword>
<keyword evidence="4" id="KW-1133">Transmembrane helix</keyword>
<protein>
    <recommendedName>
        <fullName evidence="5">ABC transporter domain-containing protein</fullName>
    </recommendedName>
</protein>
<feature type="transmembrane region" description="Helical" evidence="4">
    <location>
        <begin position="27"/>
        <end position="45"/>
    </location>
</feature>
<dbReference type="InterPro" id="IPR003439">
    <property type="entry name" value="ABC_transporter-like_ATP-bd"/>
</dbReference>
<dbReference type="InterPro" id="IPR027417">
    <property type="entry name" value="P-loop_NTPase"/>
</dbReference>
<reference evidence="6" key="1">
    <citation type="submission" date="2020-05" db="EMBL/GenBank/DDBJ databases">
        <title>Mycena genomes resolve the evolution of fungal bioluminescence.</title>
        <authorList>
            <person name="Tsai I.J."/>
        </authorList>
    </citation>
    <scope>NUCLEOTIDE SEQUENCE</scope>
    <source>
        <strain evidence="6">160909Yilan</strain>
    </source>
</reference>
<dbReference type="OrthoDB" id="6500128at2759"/>
<gene>
    <name evidence="6" type="ORF">MSAN_01825900</name>
</gene>